<keyword evidence="2" id="KW-0548">Nucleotidyltransferase</keyword>
<dbReference type="RefSeq" id="WP_008929995.1">
    <property type="nucleotide sequence ID" value="NZ_AMRJ01000028.1"/>
</dbReference>
<organism evidence="6 7">
    <name type="scientific">Alcanivorax hongdengensis A-11-3</name>
    <dbReference type="NCBI Taxonomy" id="1177179"/>
    <lineage>
        <taxon>Bacteria</taxon>
        <taxon>Pseudomonadati</taxon>
        <taxon>Pseudomonadota</taxon>
        <taxon>Gammaproteobacteria</taxon>
        <taxon>Oceanospirillales</taxon>
        <taxon>Alcanivoracaceae</taxon>
        <taxon>Alcanivorax</taxon>
    </lineage>
</organism>
<keyword evidence="3" id="KW-0479">Metal-binding</keyword>
<gene>
    <name evidence="6" type="ORF">A11A3_14125</name>
</gene>
<sequence>MKQKRRKPKIITKQKSYPLQDSVFYKLSNKKRLANLLSSTPQELKMLAGNDNYRCFTQTKNGKKRLIQEPLPRLDIIHTRVASLLCRIETIDGLHSGKKGKSNISNARAHVGLGKKVITADIKSFFPTTTRLNVFDFFYNTMRCSPDIADLLSKMLTYDEHVPTGSRISMPLAYFANKKMFDEIESAANDCGATMTIFVDDLTFSGTTLKRSFIGRLETIAKKYGHKIHPSKSRFYGANEVKLITGAAVKGNDISPRNKHLKLLRSELSEWLKCAQKDEKLTNRVLGRMTFIGSIDARYKDKARAFRKTAFK</sequence>
<comment type="caution">
    <text evidence="6">The sequence shown here is derived from an EMBL/GenBank/DDBJ whole genome shotgun (WGS) entry which is preliminary data.</text>
</comment>
<keyword evidence="1" id="KW-0808">Transferase</keyword>
<reference evidence="6 7" key="1">
    <citation type="journal article" date="2012" name="J. Bacteriol.">
        <title>Genome Sequence of the Alkane-Degrading Bacterium Alcanivorax hongdengensis Type Strain A-11-3.</title>
        <authorList>
            <person name="Lai Q."/>
            <person name="Shao Z."/>
        </authorList>
    </citation>
    <scope>NUCLEOTIDE SEQUENCE [LARGE SCALE GENOMIC DNA]</scope>
    <source>
        <strain evidence="6 7">A-11-3</strain>
    </source>
</reference>
<dbReference type="GO" id="GO:0003723">
    <property type="term" value="F:RNA binding"/>
    <property type="evidence" value="ECO:0007669"/>
    <property type="project" value="InterPro"/>
</dbReference>
<keyword evidence="5" id="KW-0695">RNA-directed DNA polymerase</keyword>
<accession>L0W994</accession>
<evidence type="ECO:0000256" key="4">
    <source>
        <dbReference type="ARBA" id="ARBA00022842"/>
    </source>
</evidence>
<evidence type="ECO:0000313" key="7">
    <source>
        <dbReference type="Proteomes" id="UP000010164"/>
    </source>
</evidence>
<evidence type="ECO:0008006" key="8">
    <source>
        <dbReference type="Google" id="ProtNLM"/>
    </source>
</evidence>
<dbReference type="STRING" id="1177179.A11A3_14125"/>
<dbReference type="InterPro" id="IPR000123">
    <property type="entry name" value="Reverse_transcriptase_msDNA"/>
</dbReference>
<dbReference type="OrthoDB" id="7055795at2"/>
<evidence type="ECO:0000313" key="6">
    <source>
        <dbReference type="EMBL" id="EKF73308.1"/>
    </source>
</evidence>
<dbReference type="CDD" id="cd03487">
    <property type="entry name" value="RT_Bac_retron_II"/>
    <property type="match status" value="1"/>
</dbReference>
<dbReference type="eggNOG" id="COG3344">
    <property type="taxonomic scope" value="Bacteria"/>
</dbReference>
<protein>
    <recommendedName>
        <fullName evidence="8">RNA-directed DNA polymerase</fullName>
    </recommendedName>
</protein>
<keyword evidence="7" id="KW-1185">Reference proteome</keyword>
<dbReference type="GO" id="GO:0046872">
    <property type="term" value="F:metal ion binding"/>
    <property type="evidence" value="ECO:0007669"/>
    <property type="project" value="UniProtKB-KW"/>
</dbReference>
<keyword evidence="4" id="KW-0460">Magnesium</keyword>
<evidence type="ECO:0000256" key="5">
    <source>
        <dbReference type="ARBA" id="ARBA00022918"/>
    </source>
</evidence>
<dbReference type="GO" id="GO:0003964">
    <property type="term" value="F:RNA-directed DNA polymerase activity"/>
    <property type="evidence" value="ECO:0007669"/>
    <property type="project" value="UniProtKB-KW"/>
</dbReference>
<name>L0W994_9GAMM</name>
<evidence type="ECO:0000256" key="3">
    <source>
        <dbReference type="ARBA" id="ARBA00022723"/>
    </source>
</evidence>
<proteinExistence type="predicted"/>
<evidence type="ECO:0000256" key="2">
    <source>
        <dbReference type="ARBA" id="ARBA00022695"/>
    </source>
</evidence>
<dbReference type="AlphaFoldDB" id="L0W994"/>
<dbReference type="EMBL" id="AMRJ01000028">
    <property type="protein sequence ID" value="EKF73308.1"/>
    <property type="molecule type" value="Genomic_DNA"/>
</dbReference>
<evidence type="ECO:0000256" key="1">
    <source>
        <dbReference type="ARBA" id="ARBA00022679"/>
    </source>
</evidence>
<dbReference type="Proteomes" id="UP000010164">
    <property type="component" value="Unassembled WGS sequence"/>
</dbReference>